<dbReference type="EnsemblMetazoa" id="AQUA015113-RA">
    <property type="protein sequence ID" value="AQUA015113-PA"/>
    <property type="gene ID" value="AQUA015113"/>
</dbReference>
<evidence type="ECO:0000313" key="2">
    <source>
        <dbReference type="Proteomes" id="UP000076407"/>
    </source>
</evidence>
<name>A0A182XTH4_ANOQN</name>
<dbReference type="Proteomes" id="UP000076407">
    <property type="component" value="Unassembled WGS sequence"/>
</dbReference>
<proteinExistence type="predicted"/>
<reference evidence="1" key="1">
    <citation type="submission" date="2020-05" db="UniProtKB">
        <authorList>
            <consortium name="EnsemblMetazoa"/>
        </authorList>
    </citation>
    <scope>IDENTIFICATION</scope>
    <source>
        <strain evidence="1">SANGQUA</strain>
    </source>
</reference>
<dbReference type="VEuPathDB" id="VectorBase:AQUA015113"/>
<dbReference type="AlphaFoldDB" id="A0A182XTH4"/>
<keyword evidence="2" id="KW-1185">Reference proteome</keyword>
<sequence length="29" mass="3347">MYGDRGCPESCSRIWEPLTACSEKTQRNK</sequence>
<protein>
    <submittedName>
        <fullName evidence="1">Uncharacterized protein</fullName>
    </submittedName>
</protein>
<evidence type="ECO:0000313" key="1">
    <source>
        <dbReference type="EnsemblMetazoa" id="AQUA015113-PA"/>
    </source>
</evidence>
<organism evidence="1 2">
    <name type="scientific">Anopheles quadriannulatus</name>
    <name type="common">Mosquito</name>
    <dbReference type="NCBI Taxonomy" id="34691"/>
    <lineage>
        <taxon>Eukaryota</taxon>
        <taxon>Metazoa</taxon>
        <taxon>Ecdysozoa</taxon>
        <taxon>Arthropoda</taxon>
        <taxon>Hexapoda</taxon>
        <taxon>Insecta</taxon>
        <taxon>Pterygota</taxon>
        <taxon>Neoptera</taxon>
        <taxon>Endopterygota</taxon>
        <taxon>Diptera</taxon>
        <taxon>Nematocera</taxon>
        <taxon>Culicoidea</taxon>
        <taxon>Culicidae</taxon>
        <taxon>Anophelinae</taxon>
        <taxon>Anopheles</taxon>
    </lineage>
</organism>
<accession>A0A182XTH4</accession>